<keyword evidence="4" id="KW-1185">Reference proteome</keyword>
<evidence type="ECO:0000259" key="1">
    <source>
        <dbReference type="Pfam" id="PF16586"/>
    </source>
</evidence>
<proteinExistence type="predicted"/>
<accession>A0A1G9LHS4</accession>
<dbReference type="Pfam" id="PF16586">
    <property type="entry name" value="DUF5060"/>
    <property type="match status" value="1"/>
</dbReference>
<dbReference type="InterPro" id="IPR032260">
    <property type="entry name" value="DUF5060"/>
</dbReference>
<dbReference type="STRING" id="1075417.SAMN05421823_10752"/>
<evidence type="ECO:0000313" key="3">
    <source>
        <dbReference type="EMBL" id="SDL61446.1"/>
    </source>
</evidence>
<dbReference type="InterPro" id="IPR026444">
    <property type="entry name" value="Secre_tail"/>
</dbReference>
<feature type="domain" description="Secretion system C-terminal sorting" evidence="2">
    <location>
        <begin position="593"/>
        <end position="664"/>
    </location>
</feature>
<evidence type="ECO:0000259" key="2">
    <source>
        <dbReference type="Pfam" id="PF18962"/>
    </source>
</evidence>
<dbReference type="OrthoDB" id="9802444at2"/>
<dbReference type="InterPro" id="IPR017853">
    <property type="entry name" value="GH"/>
</dbReference>
<dbReference type="Gene3D" id="2.60.40.10">
    <property type="entry name" value="Immunoglobulins"/>
    <property type="match status" value="1"/>
</dbReference>
<reference evidence="3 4" key="1">
    <citation type="submission" date="2016-10" db="EMBL/GenBank/DDBJ databases">
        <authorList>
            <person name="de Groot N.N."/>
        </authorList>
    </citation>
    <scope>NUCLEOTIDE SEQUENCE [LARGE SCALE GENOMIC DNA]</scope>
    <source>
        <strain evidence="3 4">DSM 25186</strain>
    </source>
</reference>
<dbReference type="SUPFAM" id="SSF51445">
    <property type="entry name" value="(Trans)glycosidases"/>
    <property type="match status" value="1"/>
</dbReference>
<sequence length="665" mass="76078">MRRVLVVILLWNFIVQLGWAQSWEFAALPAEGQAFRKLTFQLQTPEVFGNPFDTQEIQLWAEVRTPSGKEEKVPGFYYQPYRIDEARKQITSAGPAHWEVRYTPEDAGLYQCQFKTLRGGDTLALAKHSFQVSEAANEQKGFIRVNPVHPKYFQWSHTKETHFLAGINLFEPAFVMWNAPAPYPNGLDAAEGYRLYSLLKKRLDDLIAQGGNTIRLRLDSWWQALEINETPLPETISGFPNGVPGFKEGAYHPLMSFIIDQLVEHAAANQVAVMITSWNMNNKVQCRDYCTYVQSSHRNPDLIRRRLYYQVARWGYSPTLFAWEYFNETTAGRGVNIKEHFWQDVTAWLRQIDIRSNYRLITNTNEATIDMNNSHIYRSPRQHFLDLAEFESQDQKPSAITEGGYGSNAQSKNDTEGLVPHELLWGQLMGHRSGYLVWHVPSQLEPHGLGQRTFMPVREFLKGISLGDYDWQAAEAVLVEGLGGQIVRGMVGDEQLGLLWIIRTPSTQKKELRAQDGNSYQLSALKPGNYLIEWWDTWKGHIVERQCIHSDDGKVLVAVPDGVTRDIAAKIIRVDSTSRSWALWCEPDLQAKIYPNPSQGKFYIDSPKRMINSVEVFNLLGQRVYVQRGLEEYTLELDLSSTGPGVKWVLLHLETGTVTRKLVIL</sequence>
<evidence type="ECO:0000313" key="4">
    <source>
        <dbReference type="Proteomes" id="UP000198510"/>
    </source>
</evidence>
<organism evidence="3 4">
    <name type="scientific">Catalinimonas alkaloidigena</name>
    <dbReference type="NCBI Taxonomy" id="1075417"/>
    <lineage>
        <taxon>Bacteria</taxon>
        <taxon>Pseudomonadati</taxon>
        <taxon>Bacteroidota</taxon>
        <taxon>Cytophagia</taxon>
        <taxon>Cytophagales</taxon>
        <taxon>Catalimonadaceae</taxon>
        <taxon>Catalinimonas</taxon>
    </lineage>
</organism>
<dbReference type="Pfam" id="PF18962">
    <property type="entry name" value="Por_Secre_tail"/>
    <property type="match status" value="1"/>
</dbReference>
<gene>
    <name evidence="3" type="ORF">SAMN05421823_10752</name>
</gene>
<dbReference type="InterPro" id="IPR013783">
    <property type="entry name" value="Ig-like_fold"/>
</dbReference>
<dbReference type="EMBL" id="FNFO01000007">
    <property type="protein sequence ID" value="SDL61446.1"/>
    <property type="molecule type" value="Genomic_DNA"/>
</dbReference>
<dbReference type="NCBIfam" id="TIGR04183">
    <property type="entry name" value="Por_Secre_tail"/>
    <property type="match status" value="1"/>
</dbReference>
<dbReference type="RefSeq" id="WP_089684294.1">
    <property type="nucleotide sequence ID" value="NZ_FNFO01000007.1"/>
</dbReference>
<protein>
    <submittedName>
        <fullName evidence="3">Por secretion system C-terminal sorting domain-containing protein</fullName>
    </submittedName>
</protein>
<dbReference type="Proteomes" id="UP000198510">
    <property type="component" value="Unassembled WGS sequence"/>
</dbReference>
<feature type="domain" description="DUF5060" evidence="1">
    <location>
        <begin position="33"/>
        <end position="111"/>
    </location>
</feature>
<dbReference type="Gene3D" id="3.20.20.80">
    <property type="entry name" value="Glycosidases"/>
    <property type="match status" value="1"/>
</dbReference>
<dbReference type="AlphaFoldDB" id="A0A1G9LHS4"/>
<name>A0A1G9LHS4_9BACT</name>